<keyword evidence="3" id="KW-0349">Heme</keyword>
<dbReference type="PROSITE" id="PS51405">
    <property type="entry name" value="HEME_HALOPEROXIDASE"/>
    <property type="match status" value="1"/>
</dbReference>
<dbReference type="Pfam" id="PF01328">
    <property type="entry name" value="Peroxidase_2"/>
    <property type="match status" value="1"/>
</dbReference>
<keyword evidence="8" id="KW-0732">Signal</keyword>
<accession>A0AAD7HED6</accession>
<reference evidence="10" key="1">
    <citation type="submission" date="2023-03" db="EMBL/GenBank/DDBJ databases">
        <title>Massive genome expansion in bonnet fungi (Mycena s.s.) driven by repeated elements and novel gene families across ecological guilds.</title>
        <authorList>
            <consortium name="Lawrence Berkeley National Laboratory"/>
            <person name="Harder C.B."/>
            <person name="Miyauchi S."/>
            <person name="Viragh M."/>
            <person name="Kuo A."/>
            <person name="Thoen E."/>
            <person name="Andreopoulos B."/>
            <person name="Lu D."/>
            <person name="Skrede I."/>
            <person name="Drula E."/>
            <person name="Henrissat B."/>
            <person name="Morin E."/>
            <person name="Kohler A."/>
            <person name="Barry K."/>
            <person name="LaButti K."/>
            <person name="Morin E."/>
            <person name="Salamov A."/>
            <person name="Lipzen A."/>
            <person name="Mereny Z."/>
            <person name="Hegedus B."/>
            <person name="Baldrian P."/>
            <person name="Stursova M."/>
            <person name="Weitz H."/>
            <person name="Taylor A."/>
            <person name="Grigoriev I.V."/>
            <person name="Nagy L.G."/>
            <person name="Martin F."/>
            <person name="Kauserud H."/>
        </authorList>
    </citation>
    <scope>NUCLEOTIDE SEQUENCE</scope>
    <source>
        <strain evidence="10">CBHHK182m</strain>
    </source>
</reference>
<comment type="caution">
    <text evidence="10">The sequence shown here is derived from an EMBL/GenBank/DDBJ whole genome shotgun (WGS) entry which is preliminary data.</text>
</comment>
<organism evidence="10 11">
    <name type="scientific">Mycena metata</name>
    <dbReference type="NCBI Taxonomy" id="1033252"/>
    <lineage>
        <taxon>Eukaryota</taxon>
        <taxon>Fungi</taxon>
        <taxon>Dikarya</taxon>
        <taxon>Basidiomycota</taxon>
        <taxon>Agaricomycotina</taxon>
        <taxon>Agaricomycetes</taxon>
        <taxon>Agaricomycetidae</taxon>
        <taxon>Agaricales</taxon>
        <taxon>Marasmiineae</taxon>
        <taxon>Mycenaceae</taxon>
        <taxon>Mycena</taxon>
    </lineage>
</organism>
<evidence type="ECO:0000256" key="4">
    <source>
        <dbReference type="ARBA" id="ARBA00022723"/>
    </source>
</evidence>
<evidence type="ECO:0000256" key="3">
    <source>
        <dbReference type="ARBA" id="ARBA00022617"/>
    </source>
</evidence>
<dbReference type="GO" id="GO:0046872">
    <property type="term" value="F:metal ion binding"/>
    <property type="evidence" value="ECO:0007669"/>
    <property type="project" value="UniProtKB-KW"/>
</dbReference>
<feature type="domain" description="Heme haloperoxidase family profile" evidence="9">
    <location>
        <begin position="47"/>
        <end position="280"/>
    </location>
</feature>
<keyword evidence="5" id="KW-0560">Oxidoreductase</keyword>
<comment type="cofactor">
    <cofactor evidence="1">
        <name>heme b</name>
        <dbReference type="ChEBI" id="CHEBI:60344"/>
    </cofactor>
</comment>
<dbReference type="AlphaFoldDB" id="A0AAD7HED6"/>
<gene>
    <name evidence="10" type="ORF">B0H16DRAFT_1897465</name>
</gene>
<feature type="signal peptide" evidence="8">
    <location>
        <begin position="1"/>
        <end position="19"/>
    </location>
</feature>
<sequence>MKPFFTLVLFQILHAIVSAEVQDGQTGVVITLPPQPTDTGLKQIPDADHPFITPGPDDQRGPCPAMNTLANHGYVPRNGVMSFEEAIVGAQEGLNMDIGIVGPLAANALLMRGNPFINKFSIGGVSPLVPPLPGKIDGPEAGGIAKHGRFEGDASMTRSDAFIGDNRDFQDILYDMDLLQLGKFGDNGPDGNNTVFNVATMIGIMQHNTIMYQSTDPEFTFSASRVTGSSGAAAFLLNVFANGTTNQSTLPIIGSFLRNQTFPPNWFRAGAPVTGTVLGPNAAAIQAALPFPPGRNNAQGVYVADPLPPTPFNSSLGCWAYWVQAANTPAVLQNTTGIFKQNVDFLLQIQFPGNPACDQQLLPFGPAGV</sequence>
<proteinExistence type="inferred from homology"/>
<evidence type="ECO:0000256" key="7">
    <source>
        <dbReference type="ARBA" id="ARBA00025795"/>
    </source>
</evidence>
<dbReference type="InterPro" id="IPR000028">
    <property type="entry name" value="Chloroperoxidase"/>
</dbReference>
<dbReference type="EMBL" id="JARKIB010000260">
    <property type="protein sequence ID" value="KAJ7718806.1"/>
    <property type="molecule type" value="Genomic_DNA"/>
</dbReference>
<keyword evidence="2" id="KW-0575">Peroxidase</keyword>
<keyword evidence="11" id="KW-1185">Reference proteome</keyword>
<comment type="similarity">
    <text evidence="7">Belongs to the chloroperoxidase family.</text>
</comment>
<dbReference type="Gene3D" id="1.10.489.10">
    <property type="entry name" value="Chloroperoxidase-like"/>
    <property type="match status" value="1"/>
</dbReference>
<name>A0AAD7HED6_9AGAR</name>
<feature type="non-terminal residue" evidence="10">
    <location>
        <position position="369"/>
    </location>
</feature>
<evidence type="ECO:0000313" key="10">
    <source>
        <dbReference type="EMBL" id="KAJ7718806.1"/>
    </source>
</evidence>
<evidence type="ECO:0000256" key="2">
    <source>
        <dbReference type="ARBA" id="ARBA00022559"/>
    </source>
</evidence>
<evidence type="ECO:0000256" key="8">
    <source>
        <dbReference type="SAM" id="SignalP"/>
    </source>
</evidence>
<dbReference type="SUPFAM" id="SSF47571">
    <property type="entry name" value="Cloroperoxidase"/>
    <property type="match status" value="1"/>
</dbReference>
<keyword evidence="4" id="KW-0479">Metal-binding</keyword>
<evidence type="ECO:0000256" key="5">
    <source>
        <dbReference type="ARBA" id="ARBA00023002"/>
    </source>
</evidence>
<feature type="chain" id="PRO_5041970536" evidence="8">
    <location>
        <begin position="20"/>
        <end position="369"/>
    </location>
</feature>
<evidence type="ECO:0000259" key="9">
    <source>
        <dbReference type="PROSITE" id="PS51405"/>
    </source>
</evidence>
<evidence type="ECO:0000256" key="6">
    <source>
        <dbReference type="ARBA" id="ARBA00023004"/>
    </source>
</evidence>
<dbReference type="GO" id="GO:0004601">
    <property type="term" value="F:peroxidase activity"/>
    <property type="evidence" value="ECO:0007669"/>
    <property type="project" value="UniProtKB-KW"/>
</dbReference>
<evidence type="ECO:0000313" key="11">
    <source>
        <dbReference type="Proteomes" id="UP001215598"/>
    </source>
</evidence>
<protein>
    <submittedName>
        <fullName evidence="10">Chloroperoxidase</fullName>
    </submittedName>
</protein>
<dbReference type="PANTHER" id="PTHR33577:SF16">
    <property type="entry name" value="HEME HALOPEROXIDASE FAMILY PROFILE DOMAIN-CONTAINING PROTEIN"/>
    <property type="match status" value="1"/>
</dbReference>
<dbReference type="InterPro" id="IPR036851">
    <property type="entry name" value="Chloroperoxidase-like_sf"/>
</dbReference>
<evidence type="ECO:0000256" key="1">
    <source>
        <dbReference type="ARBA" id="ARBA00001970"/>
    </source>
</evidence>
<dbReference type="Proteomes" id="UP001215598">
    <property type="component" value="Unassembled WGS sequence"/>
</dbReference>
<keyword evidence="6" id="KW-0408">Iron</keyword>
<dbReference type="PANTHER" id="PTHR33577">
    <property type="entry name" value="STERIGMATOCYSTIN BIOSYNTHESIS PEROXIDASE STCC-RELATED"/>
    <property type="match status" value="1"/>
</dbReference>